<gene>
    <name evidence="1" type="ORF">F7D13_01680</name>
</gene>
<dbReference type="EMBL" id="CP044328">
    <property type="protein sequence ID" value="QGM92830.1"/>
    <property type="molecule type" value="Genomic_DNA"/>
</dbReference>
<evidence type="ECO:0000313" key="1">
    <source>
        <dbReference type="EMBL" id="QGM92830.1"/>
    </source>
</evidence>
<proteinExistence type="predicted"/>
<protein>
    <submittedName>
        <fullName evidence="1">GYD domain-containing protein</fullName>
    </submittedName>
</protein>
<evidence type="ECO:0000313" key="2">
    <source>
        <dbReference type="Proteomes" id="UP000424673"/>
    </source>
</evidence>
<dbReference type="Proteomes" id="UP000424673">
    <property type="component" value="Chromosome"/>
</dbReference>
<accession>A0ABX6EEC7</accession>
<reference evidence="1 2" key="2">
    <citation type="journal article" date="2021" name="AMB Express">
        <title>Isolation and characterisation of Methylocystis spp. for poly-3-hydroxybutyrate production using waste methane feedstocks.</title>
        <authorList>
            <person name="Rumah B.L."/>
            <person name="Stead C.E."/>
            <person name="Claxton Stevens B.H."/>
            <person name="Minton N.P."/>
            <person name="Grosse-Honebrink A."/>
            <person name="Zhang Y."/>
        </authorList>
    </citation>
    <scope>NUCLEOTIDE SEQUENCE [LARGE SCALE GENOMIC DNA]</scope>
    <source>
        <strain evidence="1 2">BRCS1</strain>
    </source>
</reference>
<dbReference type="RefSeq" id="WP_154450773.1">
    <property type="nucleotide sequence ID" value="NZ_CP044328.1"/>
</dbReference>
<sequence>MPLFLAQFAYSPAAWATLIKAPQDRAAASEALLEHFGGRLIGLYYTPGAEYDGFALFEAPDETTAAAIEIADVAAGHLSRNRLTRVFSVDETRAMLLQAATAPDMTPKSAA</sequence>
<name>A0ABX6EEC7_9HYPH</name>
<dbReference type="Pfam" id="PF08734">
    <property type="entry name" value="GYD"/>
    <property type="match status" value="1"/>
</dbReference>
<dbReference type="InterPro" id="IPR014845">
    <property type="entry name" value="GYD/TTHA1554"/>
</dbReference>
<organism evidence="1 2">
    <name type="scientific">Methylocystis rosea</name>
    <dbReference type="NCBI Taxonomy" id="173366"/>
    <lineage>
        <taxon>Bacteria</taxon>
        <taxon>Pseudomonadati</taxon>
        <taxon>Pseudomonadota</taxon>
        <taxon>Alphaproteobacteria</taxon>
        <taxon>Hyphomicrobiales</taxon>
        <taxon>Methylocystaceae</taxon>
        <taxon>Methylocystis</taxon>
    </lineage>
</organism>
<keyword evidence="2" id="KW-1185">Reference proteome</keyword>
<reference evidence="2" key="1">
    <citation type="submission" date="2019-09" db="EMBL/GenBank/DDBJ databases">
        <title>Isolation and complete genome sequencing of Methylocystis species.</title>
        <authorList>
            <person name="Rumah B.L."/>
            <person name="Stead C.E."/>
            <person name="Stevens B.C."/>
            <person name="Minton N.P."/>
            <person name="Grosse-Honebrink A."/>
            <person name="Zhang Y."/>
        </authorList>
    </citation>
    <scope>NUCLEOTIDE SEQUENCE [LARGE SCALE GENOMIC DNA]</scope>
    <source>
        <strain evidence="2">BRCS1</strain>
    </source>
</reference>